<organism evidence="1">
    <name type="scientific">termite gut metagenome</name>
    <dbReference type="NCBI Taxonomy" id="433724"/>
    <lineage>
        <taxon>unclassified sequences</taxon>
        <taxon>metagenomes</taxon>
        <taxon>organismal metagenomes</taxon>
    </lineage>
</organism>
<comment type="caution">
    <text evidence="1">The sequence shown here is derived from an EMBL/GenBank/DDBJ whole genome shotgun (WGS) entry which is preliminary data.</text>
</comment>
<name>A0A5J4QQ91_9ZZZZ</name>
<sequence>MSTDIGVDDFRSLQNINVILLTNHSKSTMKKNELFQRIHPTP</sequence>
<reference evidence="1" key="1">
    <citation type="submission" date="2019-03" db="EMBL/GenBank/DDBJ databases">
        <title>Single cell metagenomics reveals metabolic interactions within the superorganism composed of flagellate Streblomastix strix and complex community of Bacteroidetes bacteria on its surface.</title>
        <authorList>
            <person name="Treitli S.C."/>
            <person name="Kolisko M."/>
            <person name="Husnik F."/>
            <person name="Keeling P."/>
            <person name="Hampl V."/>
        </authorList>
    </citation>
    <scope>NUCLEOTIDE SEQUENCE</scope>
    <source>
        <strain evidence="1">STM</strain>
    </source>
</reference>
<proteinExistence type="predicted"/>
<protein>
    <submittedName>
        <fullName evidence="1">Uncharacterized protein</fullName>
    </submittedName>
</protein>
<accession>A0A5J4QQ91</accession>
<dbReference type="EMBL" id="SNRY01002658">
    <property type="protein sequence ID" value="KAA6324066.1"/>
    <property type="molecule type" value="Genomic_DNA"/>
</dbReference>
<evidence type="ECO:0000313" key="1">
    <source>
        <dbReference type="EMBL" id="KAA6324066.1"/>
    </source>
</evidence>
<dbReference type="AlphaFoldDB" id="A0A5J4QQ91"/>
<gene>
    <name evidence="1" type="ORF">EZS27_026558</name>
</gene>